<dbReference type="SUPFAM" id="SSF88723">
    <property type="entry name" value="PIN domain-like"/>
    <property type="match status" value="1"/>
</dbReference>
<keyword evidence="4 8" id="KW-0479">Metal-binding</keyword>
<keyword evidence="3 8" id="KW-0540">Nuclease</keyword>
<dbReference type="InterPro" id="IPR029060">
    <property type="entry name" value="PIN-like_dom_sf"/>
</dbReference>
<keyword evidence="10" id="KW-0255">Endonuclease</keyword>
<keyword evidence="8" id="KW-0800">Toxin</keyword>
<feature type="domain" description="PIN" evidence="9">
    <location>
        <begin position="3"/>
        <end position="124"/>
    </location>
</feature>
<gene>
    <name evidence="8 10" type="primary">vapC</name>
    <name evidence="10" type="ORF">AN618_17370</name>
</gene>
<dbReference type="STRING" id="520764.AN618_17370"/>
<dbReference type="Proteomes" id="UP000070427">
    <property type="component" value="Unassembled WGS sequence"/>
</dbReference>
<keyword evidence="2 8" id="KW-1277">Toxin-antitoxin system</keyword>
<dbReference type="InterPro" id="IPR002716">
    <property type="entry name" value="PIN_dom"/>
</dbReference>
<dbReference type="InterPro" id="IPR022907">
    <property type="entry name" value="VapC_family"/>
</dbReference>
<dbReference type="PANTHER" id="PTHR33653:SF1">
    <property type="entry name" value="RIBONUCLEASE VAPC2"/>
    <property type="match status" value="1"/>
</dbReference>
<dbReference type="Gene3D" id="3.40.50.1010">
    <property type="entry name" value="5'-nuclease"/>
    <property type="match status" value="1"/>
</dbReference>
<dbReference type="Pfam" id="PF01850">
    <property type="entry name" value="PIN"/>
    <property type="match status" value="1"/>
</dbReference>
<dbReference type="EMBL" id="LOED01000023">
    <property type="protein sequence ID" value="KXG75827.1"/>
    <property type="molecule type" value="Genomic_DNA"/>
</dbReference>
<dbReference type="EC" id="3.1.-.-" evidence="8"/>
<dbReference type="InterPro" id="IPR050556">
    <property type="entry name" value="Type_II_TA_system_RNase"/>
</dbReference>
<reference evidence="10 11" key="1">
    <citation type="submission" date="2015-12" db="EMBL/GenBank/DDBJ databases">
        <title>Draft genome sequnece of Fervidicola ferrireducens strain Y170.</title>
        <authorList>
            <person name="Patel B.K."/>
        </authorList>
    </citation>
    <scope>NUCLEOTIDE SEQUENCE [LARGE SCALE GENOMIC DNA]</scope>
    <source>
        <strain evidence="10 11">Y170</strain>
    </source>
</reference>
<name>A0A140L5K2_9FIRM</name>
<dbReference type="InParanoid" id="A0A140L5K2"/>
<evidence type="ECO:0000256" key="5">
    <source>
        <dbReference type="ARBA" id="ARBA00022801"/>
    </source>
</evidence>
<proteinExistence type="inferred from homology"/>
<dbReference type="PANTHER" id="PTHR33653">
    <property type="entry name" value="RIBONUCLEASE VAPC2"/>
    <property type="match status" value="1"/>
</dbReference>
<comment type="similarity">
    <text evidence="7 8">Belongs to the PINc/VapC protein family.</text>
</comment>
<dbReference type="GO" id="GO:0000287">
    <property type="term" value="F:magnesium ion binding"/>
    <property type="evidence" value="ECO:0007669"/>
    <property type="project" value="UniProtKB-UniRule"/>
</dbReference>
<dbReference type="OrthoDB" id="9796690at2"/>
<dbReference type="HAMAP" id="MF_00265">
    <property type="entry name" value="VapC_Nob1"/>
    <property type="match status" value="1"/>
</dbReference>
<evidence type="ECO:0000256" key="2">
    <source>
        <dbReference type="ARBA" id="ARBA00022649"/>
    </source>
</evidence>
<dbReference type="GO" id="GO:0004540">
    <property type="term" value="F:RNA nuclease activity"/>
    <property type="evidence" value="ECO:0007669"/>
    <property type="project" value="InterPro"/>
</dbReference>
<organism evidence="10 11">
    <name type="scientific">Fervidicola ferrireducens</name>
    <dbReference type="NCBI Taxonomy" id="520764"/>
    <lineage>
        <taxon>Bacteria</taxon>
        <taxon>Bacillati</taxon>
        <taxon>Bacillota</taxon>
        <taxon>Clostridia</taxon>
        <taxon>Thermosediminibacterales</taxon>
        <taxon>Thermosediminibacteraceae</taxon>
        <taxon>Fervidicola</taxon>
    </lineage>
</organism>
<keyword evidence="11" id="KW-1185">Reference proteome</keyword>
<dbReference type="GO" id="GO:0004519">
    <property type="term" value="F:endonuclease activity"/>
    <property type="evidence" value="ECO:0007669"/>
    <property type="project" value="UniProtKB-KW"/>
</dbReference>
<keyword evidence="6 8" id="KW-0460">Magnesium</keyword>
<dbReference type="NCBIfam" id="NF010285">
    <property type="entry name" value="PRK13725.1"/>
    <property type="match status" value="1"/>
</dbReference>
<evidence type="ECO:0000313" key="11">
    <source>
        <dbReference type="Proteomes" id="UP000070427"/>
    </source>
</evidence>
<comment type="function">
    <text evidence="8">Toxic component of a toxin-antitoxin (TA) system. An RNase.</text>
</comment>
<dbReference type="CDD" id="cd09881">
    <property type="entry name" value="PIN_VapC4-5_FitB-like"/>
    <property type="match status" value="1"/>
</dbReference>
<evidence type="ECO:0000259" key="9">
    <source>
        <dbReference type="Pfam" id="PF01850"/>
    </source>
</evidence>
<protein>
    <recommendedName>
        <fullName evidence="8">Ribonuclease VapC</fullName>
        <shortName evidence="8">RNase VapC</shortName>
        <ecNumber evidence="8">3.1.-.-</ecNumber>
    </recommendedName>
    <alternativeName>
        <fullName evidence="8">Toxin VapC</fullName>
    </alternativeName>
</protein>
<evidence type="ECO:0000256" key="8">
    <source>
        <dbReference type="HAMAP-Rule" id="MF_00265"/>
    </source>
</evidence>
<evidence type="ECO:0000256" key="3">
    <source>
        <dbReference type="ARBA" id="ARBA00022722"/>
    </source>
</evidence>
<evidence type="ECO:0000256" key="4">
    <source>
        <dbReference type="ARBA" id="ARBA00022723"/>
    </source>
</evidence>
<comment type="cofactor">
    <cofactor evidence="1 8">
        <name>Mg(2+)</name>
        <dbReference type="ChEBI" id="CHEBI:18420"/>
    </cofactor>
</comment>
<feature type="binding site" evidence="8">
    <location>
        <position position="6"/>
    </location>
    <ligand>
        <name>Mg(2+)</name>
        <dbReference type="ChEBI" id="CHEBI:18420"/>
    </ligand>
</feature>
<feature type="binding site" evidence="8">
    <location>
        <position position="98"/>
    </location>
    <ligand>
        <name>Mg(2+)</name>
        <dbReference type="ChEBI" id="CHEBI:18420"/>
    </ligand>
</feature>
<dbReference type="AlphaFoldDB" id="A0A140L5K2"/>
<comment type="caution">
    <text evidence="10">The sequence shown here is derived from an EMBL/GenBank/DDBJ whole genome shotgun (WGS) entry which is preliminary data.</text>
</comment>
<dbReference type="RefSeq" id="WP_066353933.1">
    <property type="nucleotide sequence ID" value="NZ_LOED01000023.1"/>
</dbReference>
<dbReference type="GO" id="GO:0016787">
    <property type="term" value="F:hydrolase activity"/>
    <property type="evidence" value="ECO:0007669"/>
    <property type="project" value="UniProtKB-KW"/>
</dbReference>
<accession>A0A140L5K2</accession>
<evidence type="ECO:0000256" key="1">
    <source>
        <dbReference type="ARBA" id="ARBA00001946"/>
    </source>
</evidence>
<dbReference type="GO" id="GO:0090729">
    <property type="term" value="F:toxin activity"/>
    <property type="evidence" value="ECO:0007669"/>
    <property type="project" value="UniProtKB-KW"/>
</dbReference>
<evidence type="ECO:0000256" key="7">
    <source>
        <dbReference type="ARBA" id="ARBA00038093"/>
    </source>
</evidence>
<keyword evidence="5 8" id="KW-0378">Hydrolase</keyword>
<evidence type="ECO:0000256" key="6">
    <source>
        <dbReference type="ARBA" id="ARBA00022842"/>
    </source>
</evidence>
<sequence>MKYMLDTNICIYIIKKKPTEVIERFKKLDIGDICISSITLAELWYGVEKSQYKEKNRAALAAFIAPFEILPFSDKAATSYGEIRAFLEKRGESIGAYDLLIAAHALSENLTLVTNNVREFAKIPGLSVENWVE</sequence>
<evidence type="ECO:0000313" key="10">
    <source>
        <dbReference type="EMBL" id="KXG75827.1"/>
    </source>
</evidence>
<dbReference type="PATRIC" id="fig|520764.3.peg.1868"/>